<organism evidence="1 2">
    <name type="scientific">Pseudomonas phage Phabio</name>
    <dbReference type="NCBI Taxonomy" id="2006668"/>
    <lineage>
        <taxon>Viruses</taxon>
        <taxon>Duplodnaviria</taxon>
        <taxon>Heunggongvirae</taxon>
        <taxon>Uroviricota</taxon>
        <taxon>Caudoviricetes</taxon>
        <taxon>Chimalliviridae</taxon>
        <taxon>Phabiovirus</taxon>
        <taxon>Phabiovirus phabio</taxon>
    </lineage>
</organism>
<protein>
    <submittedName>
        <fullName evidence="1">Uncharacterized protein</fullName>
    </submittedName>
</protein>
<proteinExistence type="predicted"/>
<reference evidence="1 2" key="1">
    <citation type="submission" date="2017-05" db="EMBL/GenBank/DDBJ databases">
        <authorList>
            <person name="Song R."/>
            <person name="Chenine A.L."/>
            <person name="Ruprecht R.M."/>
        </authorList>
    </citation>
    <scope>NUCLEOTIDE SEQUENCE [LARGE SCALE GENOMIC DNA]</scope>
</reference>
<evidence type="ECO:0000313" key="2">
    <source>
        <dbReference type="Proteomes" id="UP000225448"/>
    </source>
</evidence>
<dbReference type="EMBL" id="MF042360">
    <property type="protein sequence ID" value="ARV77003.1"/>
    <property type="molecule type" value="Genomic_DNA"/>
</dbReference>
<gene>
    <name evidence="1" type="ORF">PHABIO_372</name>
</gene>
<accession>A0A1Y0SZ05</accession>
<evidence type="ECO:0000313" key="1">
    <source>
        <dbReference type="EMBL" id="ARV77003.1"/>
    </source>
</evidence>
<dbReference type="Proteomes" id="UP000225448">
    <property type="component" value="Segment"/>
</dbReference>
<keyword evidence="2" id="KW-1185">Reference proteome</keyword>
<sequence>MKLEEQTLQDSCLNRLREIKEELVSELPEDLARTTGLLIQVAIGLTVETIEKHYQISFQSSELVESGTSEDPAIQMRSIPTTEYVHGLSAKYFESVNS</sequence>
<name>A0A1Y0SZ05_9CAUD</name>